<evidence type="ECO:0000313" key="8">
    <source>
        <dbReference type="Proteomes" id="UP001148299"/>
    </source>
</evidence>
<proteinExistence type="predicted"/>
<dbReference type="Proteomes" id="UP001148299">
    <property type="component" value="Unassembled WGS sequence"/>
</dbReference>
<evidence type="ECO:0000256" key="1">
    <source>
        <dbReference type="ARBA" id="ARBA00022723"/>
    </source>
</evidence>
<keyword evidence="8" id="KW-1185">Reference proteome</keyword>
<dbReference type="InterPro" id="IPR052360">
    <property type="entry name" value="Transcr_Regulatory_Proteins"/>
</dbReference>
<name>A0A9W9RNB5_PENBR</name>
<accession>A0A9W9RNB5</accession>
<dbReference type="PANTHER" id="PTHR36206">
    <property type="entry name" value="ASPERCRYPTIN BIOSYNTHESIS CLUSTER-SPECIFIC TRANSCRIPTION REGULATOR ATNN-RELATED"/>
    <property type="match status" value="1"/>
</dbReference>
<protein>
    <submittedName>
        <fullName evidence="7">Uncharacterized protein</fullName>
    </submittedName>
</protein>
<organism evidence="7 8">
    <name type="scientific">Penicillium brevicompactum</name>
    <dbReference type="NCBI Taxonomy" id="5074"/>
    <lineage>
        <taxon>Eukaryota</taxon>
        <taxon>Fungi</taxon>
        <taxon>Dikarya</taxon>
        <taxon>Ascomycota</taxon>
        <taxon>Pezizomycotina</taxon>
        <taxon>Eurotiomycetes</taxon>
        <taxon>Eurotiomycetidae</taxon>
        <taxon>Eurotiales</taxon>
        <taxon>Aspergillaceae</taxon>
        <taxon>Penicillium</taxon>
    </lineage>
</organism>
<sequence>MGTFNNLELINKAHKHLRTHLLSRNASVEVALICSLLFYTLECLIGNTQHATWHLDRGLTLLQRYEDESSSLVTIPNFDRLVAVYSRLDVHASVFDNERCPIMRFDLAVEPAKPFNSSSGPGCPDDLLNFERSLTILQTSVMHNLISFAYHKEEPEVEVPLYLIEEIYSLEQKFQQLEIDLGEFPLQTVQKSKRCQRQQRKALVQIEASVFHAVLLEALNTSLGVANISTEADRRFDLALSQIRSLVSTDTELERNGQARQFTLSTNLIAVLYYICMKASNRGIVESALSILLTHFSFARDGLWDTGIAAGVIKSLLLKPEYREVQSQEIKLEDVGSGIVDTSGGLEEAFRQLKLVEDPIAN</sequence>
<keyword evidence="5" id="KW-0804">Transcription</keyword>
<keyword evidence="3" id="KW-0805">Transcription regulation</keyword>
<keyword evidence="1" id="KW-0479">Metal-binding</keyword>
<comment type="caution">
    <text evidence="7">The sequence shown here is derived from an EMBL/GenBank/DDBJ whole genome shotgun (WGS) entry which is preliminary data.</text>
</comment>
<dbReference type="PANTHER" id="PTHR36206:SF4">
    <property type="entry name" value="HYPOTHETICAL CONSERVED PROTEIN (EUROFUNG)-RELATED"/>
    <property type="match status" value="1"/>
</dbReference>
<keyword evidence="6" id="KW-0539">Nucleus</keyword>
<evidence type="ECO:0000256" key="5">
    <source>
        <dbReference type="ARBA" id="ARBA00023163"/>
    </source>
</evidence>
<keyword evidence="2" id="KW-0862">Zinc</keyword>
<dbReference type="GO" id="GO:0046872">
    <property type="term" value="F:metal ion binding"/>
    <property type="evidence" value="ECO:0007669"/>
    <property type="project" value="UniProtKB-KW"/>
</dbReference>
<evidence type="ECO:0000256" key="4">
    <source>
        <dbReference type="ARBA" id="ARBA00023125"/>
    </source>
</evidence>
<keyword evidence="4" id="KW-0238">DNA-binding</keyword>
<dbReference type="GO" id="GO:0003677">
    <property type="term" value="F:DNA binding"/>
    <property type="evidence" value="ECO:0007669"/>
    <property type="project" value="UniProtKB-KW"/>
</dbReference>
<dbReference type="AlphaFoldDB" id="A0A9W9RNB5"/>
<gene>
    <name evidence="7" type="ORF">N7541_003970</name>
</gene>
<evidence type="ECO:0000256" key="2">
    <source>
        <dbReference type="ARBA" id="ARBA00022833"/>
    </source>
</evidence>
<dbReference type="EMBL" id="JAPZBR010000002">
    <property type="protein sequence ID" value="KAJ5363126.1"/>
    <property type="molecule type" value="Genomic_DNA"/>
</dbReference>
<evidence type="ECO:0000313" key="7">
    <source>
        <dbReference type="EMBL" id="KAJ5363126.1"/>
    </source>
</evidence>
<reference evidence="7" key="1">
    <citation type="submission" date="2022-12" db="EMBL/GenBank/DDBJ databases">
        <authorList>
            <person name="Petersen C."/>
        </authorList>
    </citation>
    <scope>NUCLEOTIDE SEQUENCE</scope>
    <source>
        <strain evidence="7">IBT 35675</strain>
    </source>
</reference>
<evidence type="ECO:0000256" key="6">
    <source>
        <dbReference type="ARBA" id="ARBA00023242"/>
    </source>
</evidence>
<reference evidence="7" key="2">
    <citation type="journal article" date="2023" name="IMA Fungus">
        <title>Comparative genomic study of the Penicillium genus elucidates a diverse pangenome and 15 lateral gene transfer events.</title>
        <authorList>
            <person name="Petersen C."/>
            <person name="Sorensen T."/>
            <person name="Nielsen M.R."/>
            <person name="Sondergaard T.E."/>
            <person name="Sorensen J.L."/>
            <person name="Fitzpatrick D.A."/>
            <person name="Frisvad J.C."/>
            <person name="Nielsen K.L."/>
        </authorList>
    </citation>
    <scope>NUCLEOTIDE SEQUENCE</scope>
    <source>
        <strain evidence="7">IBT 35675</strain>
    </source>
</reference>
<evidence type="ECO:0000256" key="3">
    <source>
        <dbReference type="ARBA" id="ARBA00023015"/>
    </source>
</evidence>